<feature type="binding site" evidence="9">
    <location>
        <begin position="249"/>
        <end position="252"/>
    </location>
    <ligand>
        <name>GTP</name>
        <dbReference type="ChEBI" id="CHEBI:37565"/>
    </ligand>
</feature>
<dbReference type="InterPro" id="IPR004125">
    <property type="entry name" value="Signal_recog_particle_SRP54_M"/>
</dbReference>
<dbReference type="EC" id="3.6.5.4" evidence="9"/>
<dbReference type="FunFam" id="3.40.50.300:FF:000022">
    <property type="entry name" value="Signal recognition particle 54 kDa subunit"/>
    <property type="match status" value="1"/>
</dbReference>
<dbReference type="InterPro" id="IPR022941">
    <property type="entry name" value="SRP54"/>
</dbReference>
<comment type="catalytic activity">
    <reaction evidence="8 9">
        <text>GTP + H2O = GDP + phosphate + H(+)</text>
        <dbReference type="Rhea" id="RHEA:19669"/>
        <dbReference type="ChEBI" id="CHEBI:15377"/>
        <dbReference type="ChEBI" id="CHEBI:15378"/>
        <dbReference type="ChEBI" id="CHEBI:37565"/>
        <dbReference type="ChEBI" id="CHEBI:43474"/>
        <dbReference type="ChEBI" id="CHEBI:58189"/>
        <dbReference type="EC" id="3.6.5.4"/>
    </reaction>
</comment>
<dbReference type="PANTHER" id="PTHR11564">
    <property type="entry name" value="SIGNAL RECOGNITION PARTICLE 54K PROTEIN SRP54"/>
    <property type="match status" value="1"/>
</dbReference>
<dbReference type="EMBL" id="LT838272">
    <property type="protein sequence ID" value="SMB95323.1"/>
    <property type="molecule type" value="Genomic_DNA"/>
</dbReference>
<dbReference type="SUPFAM" id="SSF47446">
    <property type="entry name" value="Signal peptide-binding domain"/>
    <property type="match status" value="1"/>
</dbReference>
<evidence type="ECO:0000256" key="1">
    <source>
        <dbReference type="ARBA" id="ARBA00005450"/>
    </source>
</evidence>
<dbReference type="CDD" id="cd18539">
    <property type="entry name" value="SRP_G"/>
    <property type="match status" value="1"/>
</dbReference>
<dbReference type="Gene3D" id="3.40.50.300">
    <property type="entry name" value="P-loop containing nucleotide triphosphate hydrolases"/>
    <property type="match status" value="1"/>
</dbReference>
<dbReference type="InterPro" id="IPR003593">
    <property type="entry name" value="AAA+_ATPase"/>
</dbReference>
<reference evidence="12 13" key="1">
    <citation type="submission" date="2017-04" db="EMBL/GenBank/DDBJ databases">
        <authorList>
            <person name="Afonso C.L."/>
            <person name="Miller P.J."/>
            <person name="Scott M.A."/>
            <person name="Spackman E."/>
            <person name="Goraichik I."/>
            <person name="Dimitrov K.M."/>
            <person name="Suarez D.L."/>
            <person name="Swayne D.E."/>
        </authorList>
    </citation>
    <scope>NUCLEOTIDE SEQUENCE [LARGE SCALE GENOMIC DNA]</scope>
    <source>
        <strain evidence="12 13">ToBE</strain>
    </source>
</reference>
<dbReference type="SMART" id="SM00963">
    <property type="entry name" value="SRP54_N"/>
    <property type="match status" value="1"/>
</dbReference>
<proteinExistence type="inferred from homology"/>
<keyword evidence="5 9" id="KW-0342">GTP-binding</keyword>
<evidence type="ECO:0000256" key="5">
    <source>
        <dbReference type="ARBA" id="ARBA00023134"/>
    </source>
</evidence>
<feature type="coiled-coil region" evidence="10">
    <location>
        <begin position="8"/>
        <end position="35"/>
    </location>
</feature>
<comment type="similarity">
    <text evidence="1 9">Belongs to the GTP-binding SRP family. SRP54 subfamily.</text>
</comment>
<dbReference type="Pfam" id="PF00448">
    <property type="entry name" value="SRP54"/>
    <property type="match status" value="1"/>
</dbReference>
<dbReference type="SMART" id="SM00382">
    <property type="entry name" value="AAA"/>
    <property type="match status" value="1"/>
</dbReference>
<organism evidence="12 13">
    <name type="scientific">Thermanaeromonas toyohensis ToBE</name>
    <dbReference type="NCBI Taxonomy" id="698762"/>
    <lineage>
        <taxon>Bacteria</taxon>
        <taxon>Bacillati</taxon>
        <taxon>Bacillota</taxon>
        <taxon>Clostridia</taxon>
        <taxon>Neomoorellales</taxon>
        <taxon>Neomoorellaceae</taxon>
        <taxon>Thermanaeromonas</taxon>
    </lineage>
</organism>
<feature type="binding site" evidence="9">
    <location>
        <begin position="109"/>
        <end position="116"/>
    </location>
    <ligand>
        <name>GTP</name>
        <dbReference type="ChEBI" id="CHEBI:37565"/>
    </ligand>
</feature>
<comment type="domain">
    <text evidence="9">Composed of three domains: the N-terminal N domain, which is responsible for interactions with the ribosome, the central G domain, which binds GTP, and the C-terminal M domain, which binds the RNA and the signal sequence of the RNC.</text>
</comment>
<dbReference type="InterPro" id="IPR000897">
    <property type="entry name" value="SRP54_GTPase_dom"/>
</dbReference>
<dbReference type="GO" id="GO:0005525">
    <property type="term" value="F:GTP binding"/>
    <property type="evidence" value="ECO:0007669"/>
    <property type="project" value="UniProtKB-UniRule"/>
</dbReference>
<dbReference type="InterPro" id="IPR036891">
    <property type="entry name" value="Signal_recog_part_SRP54_M_sf"/>
</dbReference>
<dbReference type="OrthoDB" id="9804720at2"/>
<dbReference type="GO" id="GO:0048500">
    <property type="term" value="C:signal recognition particle"/>
    <property type="evidence" value="ECO:0007669"/>
    <property type="project" value="UniProtKB-UniRule"/>
</dbReference>
<dbReference type="InterPro" id="IPR013822">
    <property type="entry name" value="Signal_recog_particl_SRP54_hlx"/>
</dbReference>
<gene>
    <name evidence="9" type="primary">ffh</name>
    <name evidence="12" type="ORF">SAMN00808754_1211</name>
</gene>
<keyword evidence="6 9" id="KW-0733">Signal recognition particle</keyword>
<keyword evidence="4 9" id="KW-0694">RNA-binding</keyword>
<evidence type="ECO:0000256" key="6">
    <source>
        <dbReference type="ARBA" id="ARBA00023135"/>
    </source>
</evidence>
<dbReference type="PANTHER" id="PTHR11564:SF5">
    <property type="entry name" value="SIGNAL RECOGNITION PARTICLE SUBUNIT SRP54"/>
    <property type="match status" value="1"/>
</dbReference>
<comment type="subcellular location">
    <subcellularLocation>
        <location evidence="9">Cytoplasm</location>
    </subcellularLocation>
    <text evidence="9">The SRP-RNC complex is targeted to the cytoplasmic membrane.</text>
</comment>
<dbReference type="Gene3D" id="1.20.120.140">
    <property type="entry name" value="Signal recognition particle SRP54, nucleotide-binding domain"/>
    <property type="match status" value="1"/>
</dbReference>
<dbReference type="Gene3D" id="1.10.260.30">
    <property type="entry name" value="Signal recognition particle, SRP54 subunit, M-domain"/>
    <property type="match status" value="1"/>
</dbReference>
<evidence type="ECO:0000256" key="10">
    <source>
        <dbReference type="SAM" id="Coils"/>
    </source>
</evidence>
<dbReference type="InterPro" id="IPR042101">
    <property type="entry name" value="SRP54_N_sf"/>
</dbReference>
<dbReference type="SUPFAM" id="SSF52540">
    <property type="entry name" value="P-loop containing nucleoside triphosphate hydrolases"/>
    <property type="match status" value="1"/>
</dbReference>
<protein>
    <recommendedName>
        <fullName evidence="9">Signal recognition particle protein</fullName>
        <ecNumber evidence="9">3.6.5.4</ecNumber>
    </recommendedName>
    <alternativeName>
        <fullName evidence="9">Fifty-four homolog</fullName>
    </alternativeName>
</protein>
<feature type="domain" description="SRP54-type proteins GTP-binding" evidence="11">
    <location>
        <begin position="270"/>
        <end position="283"/>
    </location>
</feature>
<sequence length="449" mass="49510">MVLFGSLAEKLQNTLRKLKSKGKLSEAEVNEALREIRLALLEADVNFKVVKEFLSKVKERAVGQEVLESLTPGQQVVKIVYEELANLMGSHESKINWASRPPTVIVLAGLQGSGKTTTAAKLAYFCQKQGRRPLLVAADVYRPAAVEQLKILGQQCQLPVFSLEEGCSPVDITRLSLEQAVKSGYDPVIVDTAGRLHIDEEMMDELRAIKGTIQPHEVLLVLDAMTGQDAVKVAETFHQQVGLTGVILTKLDGDTRGGAALSVRAVTGCPIKFIGVGEKVEALEAFHPDRIAARILGMGDVLTIIERAQAAFDQAQAREFQRKLRQKDFTLEDFLEQLKQIKKMGSLDELLSLFPGSGPFKQLKGLQVDERELLHMEAIIQSMTPEERRNPTIINGSRKRRIAAGSGTSVQAVNRLLRQFSEAQKLMERLSELSSGKKTKGKGFFPFLS</sequence>
<keyword evidence="9" id="KW-0963">Cytoplasm</keyword>
<name>A0A1W1VPY0_9FIRM</name>
<dbReference type="GO" id="GO:0008312">
    <property type="term" value="F:7S RNA binding"/>
    <property type="evidence" value="ECO:0007669"/>
    <property type="project" value="InterPro"/>
</dbReference>
<evidence type="ECO:0000256" key="4">
    <source>
        <dbReference type="ARBA" id="ARBA00022884"/>
    </source>
</evidence>
<evidence type="ECO:0000256" key="8">
    <source>
        <dbReference type="ARBA" id="ARBA00048027"/>
    </source>
</evidence>
<dbReference type="InterPro" id="IPR004780">
    <property type="entry name" value="SRP"/>
</dbReference>
<dbReference type="Pfam" id="PF02881">
    <property type="entry name" value="SRP54_N"/>
    <property type="match status" value="1"/>
</dbReference>
<keyword evidence="10" id="KW-0175">Coiled coil</keyword>
<evidence type="ECO:0000313" key="12">
    <source>
        <dbReference type="EMBL" id="SMB95323.1"/>
    </source>
</evidence>
<evidence type="ECO:0000313" key="13">
    <source>
        <dbReference type="Proteomes" id="UP000192569"/>
    </source>
</evidence>
<evidence type="ECO:0000256" key="3">
    <source>
        <dbReference type="ARBA" id="ARBA00022801"/>
    </source>
</evidence>
<feature type="binding site" evidence="9">
    <location>
        <begin position="191"/>
        <end position="195"/>
    </location>
    <ligand>
        <name>GTP</name>
        <dbReference type="ChEBI" id="CHEBI:37565"/>
    </ligand>
</feature>
<comment type="subunit">
    <text evidence="9">Part of the signal recognition particle protein translocation system, which is composed of SRP and FtsY.</text>
</comment>
<dbReference type="RefSeq" id="WP_084664796.1">
    <property type="nucleotide sequence ID" value="NZ_LT838272.1"/>
</dbReference>
<evidence type="ECO:0000256" key="9">
    <source>
        <dbReference type="HAMAP-Rule" id="MF_00306"/>
    </source>
</evidence>
<dbReference type="Pfam" id="PF02978">
    <property type="entry name" value="SRP_SPB"/>
    <property type="match status" value="1"/>
</dbReference>
<dbReference type="AlphaFoldDB" id="A0A1W1VPY0"/>
<comment type="function">
    <text evidence="9">Involved in targeting and insertion of nascent membrane proteins into the cytoplasmic membrane. Binds to the hydrophobic signal sequence of the ribosome-nascent chain (RNC) as it emerges from the ribosomes. The SRP-RNC complex is then targeted to the cytoplasmic membrane where it interacts with the SRP receptor FtsY.</text>
</comment>
<keyword evidence="2 9" id="KW-0547">Nucleotide-binding</keyword>
<dbReference type="SMART" id="SM00962">
    <property type="entry name" value="SRP54"/>
    <property type="match status" value="1"/>
</dbReference>
<evidence type="ECO:0000256" key="2">
    <source>
        <dbReference type="ARBA" id="ARBA00022741"/>
    </source>
</evidence>
<accession>A0A1W1VPY0</accession>
<dbReference type="HAMAP" id="MF_00306">
    <property type="entry name" value="SRP54"/>
    <property type="match status" value="1"/>
</dbReference>
<dbReference type="STRING" id="698762.SAMN00808754_1211"/>
<keyword evidence="13" id="KW-1185">Reference proteome</keyword>
<dbReference type="InterPro" id="IPR027417">
    <property type="entry name" value="P-loop_NTPase"/>
</dbReference>
<dbReference type="NCBIfam" id="TIGR00959">
    <property type="entry name" value="ffh"/>
    <property type="match status" value="1"/>
</dbReference>
<evidence type="ECO:0000256" key="7">
    <source>
        <dbReference type="ARBA" id="ARBA00023274"/>
    </source>
</evidence>
<keyword evidence="3 9" id="KW-0378">Hydrolase</keyword>
<dbReference type="GO" id="GO:0003924">
    <property type="term" value="F:GTPase activity"/>
    <property type="evidence" value="ECO:0007669"/>
    <property type="project" value="UniProtKB-UniRule"/>
</dbReference>
<dbReference type="GO" id="GO:0006614">
    <property type="term" value="P:SRP-dependent cotranslational protein targeting to membrane"/>
    <property type="evidence" value="ECO:0007669"/>
    <property type="project" value="InterPro"/>
</dbReference>
<dbReference type="PROSITE" id="PS00300">
    <property type="entry name" value="SRP54"/>
    <property type="match status" value="1"/>
</dbReference>
<evidence type="ECO:0000259" key="11">
    <source>
        <dbReference type="PROSITE" id="PS00300"/>
    </source>
</evidence>
<dbReference type="Proteomes" id="UP000192569">
    <property type="component" value="Chromosome I"/>
</dbReference>
<keyword evidence="7 9" id="KW-0687">Ribonucleoprotein</keyword>